<evidence type="ECO:0000313" key="3">
    <source>
        <dbReference type="EMBL" id="WWC60764.1"/>
    </source>
</evidence>
<feature type="region of interest" description="Disordered" evidence="1">
    <location>
        <begin position="1"/>
        <end position="20"/>
    </location>
</feature>
<dbReference type="AlphaFoldDB" id="A0A1A6A6G2"/>
<dbReference type="EMBL" id="KI894030">
    <property type="protein sequence ID" value="OBR85652.1"/>
    <property type="molecule type" value="Genomic_DNA"/>
</dbReference>
<evidence type="ECO:0000313" key="2">
    <source>
        <dbReference type="EMBL" id="OBR85652.1"/>
    </source>
</evidence>
<dbReference type="GeneID" id="28967062"/>
<dbReference type="RefSeq" id="XP_018263494.1">
    <property type="nucleotide sequence ID" value="XM_018406686.1"/>
</dbReference>
<reference evidence="3" key="3">
    <citation type="submission" date="2024-02" db="EMBL/GenBank/DDBJ databases">
        <title>Comparative genomics of Cryptococcus and Kwoniella reveals pathogenesis evolution and contrasting modes of karyotype evolution via chromosome fusion or intercentromeric recombination.</title>
        <authorList>
            <person name="Coelho M.A."/>
            <person name="David-Palma M."/>
            <person name="Shea T."/>
            <person name="Bowers K."/>
            <person name="McGinley-Smith S."/>
            <person name="Mohammad A.W."/>
            <person name="Gnirke A."/>
            <person name="Yurkov A.M."/>
            <person name="Nowrousian M."/>
            <person name="Sun S."/>
            <person name="Cuomo C.A."/>
            <person name="Heitman J."/>
        </authorList>
    </citation>
    <scope>NUCLEOTIDE SEQUENCE</scope>
    <source>
        <strain evidence="3">CBS 10117</strain>
    </source>
</reference>
<keyword evidence="4" id="KW-1185">Reference proteome</keyword>
<dbReference type="KEGG" id="kdj:28967062"/>
<dbReference type="EMBL" id="CP144533">
    <property type="protein sequence ID" value="WWC60764.1"/>
    <property type="molecule type" value="Genomic_DNA"/>
</dbReference>
<evidence type="ECO:0000313" key="4">
    <source>
        <dbReference type="Proteomes" id="UP000078595"/>
    </source>
</evidence>
<proteinExistence type="predicted"/>
<name>A0A1A6A6G2_9TREE</name>
<dbReference type="OrthoDB" id="2564791at2759"/>
<evidence type="ECO:0000256" key="1">
    <source>
        <dbReference type="SAM" id="MobiDB-lite"/>
    </source>
</evidence>
<organism evidence="2">
    <name type="scientific">Kwoniella dejecticola CBS 10117</name>
    <dbReference type="NCBI Taxonomy" id="1296121"/>
    <lineage>
        <taxon>Eukaryota</taxon>
        <taxon>Fungi</taxon>
        <taxon>Dikarya</taxon>
        <taxon>Basidiomycota</taxon>
        <taxon>Agaricomycotina</taxon>
        <taxon>Tremellomycetes</taxon>
        <taxon>Tremellales</taxon>
        <taxon>Cryptococcaceae</taxon>
        <taxon>Kwoniella</taxon>
    </lineage>
</organism>
<reference evidence="3" key="2">
    <citation type="submission" date="2013-07" db="EMBL/GenBank/DDBJ databases">
        <authorList>
            <consortium name="The Broad Institute Genome Sequencing Platform"/>
            <person name="Cuomo C."/>
            <person name="Litvintseva A."/>
            <person name="Chen Y."/>
            <person name="Heitman J."/>
            <person name="Sun S."/>
            <person name="Springer D."/>
            <person name="Dromer F."/>
            <person name="Young S.K."/>
            <person name="Zeng Q."/>
            <person name="Gargeya S."/>
            <person name="Fitzgerald M."/>
            <person name="Abouelleil A."/>
            <person name="Alvarado L."/>
            <person name="Berlin A.M."/>
            <person name="Chapman S.B."/>
            <person name="Dewar J."/>
            <person name="Goldberg J."/>
            <person name="Griggs A."/>
            <person name="Gujja S."/>
            <person name="Hansen M."/>
            <person name="Howarth C."/>
            <person name="Imamovic A."/>
            <person name="Larimer J."/>
            <person name="McCowan C."/>
            <person name="Murphy C."/>
            <person name="Pearson M."/>
            <person name="Priest M."/>
            <person name="Roberts A."/>
            <person name="Saif S."/>
            <person name="Shea T."/>
            <person name="Sykes S."/>
            <person name="Wortman J."/>
            <person name="Nusbaum C."/>
            <person name="Birren B."/>
        </authorList>
    </citation>
    <scope>NUCLEOTIDE SEQUENCE</scope>
    <source>
        <strain evidence="3">CBS 10117</strain>
    </source>
</reference>
<sequence length="362" mass="41924">MSSTTIPSSAFHELASPAHPRPRSRFISISLKPIHIFVQDGANLDVKTLILDHLSSASTSDLKTATRLSQDCYTRYAPTLYKRLHIKHYHCPIRFKLMLPKYRKGYHPFTEEDEMKYKIFRARRLAILKSCRYIKFADKRDVQFTILFLGEFYIKEKPLDNVSYLTLIGTHLDFDLGDKTIFNDKRKAANKFWTMMDPTHICINPNPALSREYQRKPTLFRREEQSEGEFERLFKYVLPGKKRQSISYHESGGGSIVLSEIPVQRYFAKEPEPGEYRSPWRGLDYSLNAVCLSQRPSRADDEVRETRPNFGTIEICNWPLTNSAVLKFDPHLHGWVPTQTEENGLSFSSPDETTPCVCCGKK</sequence>
<reference evidence="2" key="1">
    <citation type="submission" date="2013-07" db="EMBL/GenBank/DDBJ databases">
        <title>The Genome Sequence of Cryptococcus dejecticola CBS10117.</title>
        <authorList>
            <consortium name="The Broad Institute Genome Sequencing Platform"/>
            <person name="Cuomo C."/>
            <person name="Litvintseva A."/>
            <person name="Chen Y."/>
            <person name="Heitman J."/>
            <person name="Sun S."/>
            <person name="Springer D."/>
            <person name="Dromer F."/>
            <person name="Young S.K."/>
            <person name="Zeng Q."/>
            <person name="Gargeya S."/>
            <person name="Fitzgerald M."/>
            <person name="Abouelleil A."/>
            <person name="Alvarado L."/>
            <person name="Berlin A.M."/>
            <person name="Chapman S.B."/>
            <person name="Dewar J."/>
            <person name="Goldberg J."/>
            <person name="Griggs A."/>
            <person name="Gujja S."/>
            <person name="Hansen M."/>
            <person name="Howarth C."/>
            <person name="Imamovic A."/>
            <person name="Larimer J."/>
            <person name="McCowan C."/>
            <person name="Murphy C."/>
            <person name="Pearson M."/>
            <person name="Priest M."/>
            <person name="Roberts A."/>
            <person name="Saif S."/>
            <person name="Shea T."/>
            <person name="Sykes S."/>
            <person name="Wortman J."/>
            <person name="Nusbaum C."/>
            <person name="Birren B."/>
        </authorList>
    </citation>
    <scope>NUCLEOTIDE SEQUENCE [LARGE SCALE GENOMIC DNA]</scope>
    <source>
        <strain evidence="2">CBS 10117</strain>
    </source>
</reference>
<protein>
    <submittedName>
        <fullName evidence="2">Uncharacterized protein</fullName>
    </submittedName>
</protein>
<dbReference type="VEuPathDB" id="FungiDB:I303_03363"/>
<accession>A0A1A6A6G2</accession>
<dbReference type="Proteomes" id="UP000078595">
    <property type="component" value="Chromosome 4"/>
</dbReference>
<gene>
    <name evidence="2" type="ORF">I303_03363</name>
    <name evidence="3" type="ORF">I303_103340</name>
</gene>